<feature type="compositionally biased region" description="Low complexity" evidence="1">
    <location>
        <begin position="63"/>
        <end position="74"/>
    </location>
</feature>
<reference evidence="2" key="1">
    <citation type="journal article" date="2020" name="G3 (Bethesda)">
        <title>High-Quality Assemblies for Three Invasive Social Wasps from the &lt;i&gt;Vespula&lt;/i&gt; Genus.</title>
        <authorList>
            <person name="Harrop T.W.R."/>
            <person name="Guhlin J."/>
            <person name="McLaughlin G.M."/>
            <person name="Permina E."/>
            <person name="Stockwell P."/>
            <person name="Gilligan J."/>
            <person name="Le Lec M.F."/>
            <person name="Gruber M.A.M."/>
            <person name="Quinn O."/>
            <person name="Lovegrove M."/>
            <person name="Duncan E.J."/>
            <person name="Remnant E.J."/>
            <person name="Van Eeckhoven J."/>
            <person name="Graham B."/>
            <person name="Knapp R.A."/>
            <person name="Langford K.W."/>
            <person name="Kronenberg Z."/>
            <person name="Press M.O."/>
            <person name="Eacker S.M."/>
            <person name="Wilson-Rankin E.E."/>
            <person name="Purcell J."/>
            <person name="Lester P.J."/>
            <person name="Dearden P.K."/>
        </authorList>
    </citation>
    <scope>NUCLEOTIDE SEQUENCE</scope>
    <source>
        <strain evidence="2">Linc-1</strain>
    </source>
</reference>
<proteinExistence type="predicted"/>
<dbReference type="EMBL" id="JACSDZ010000001">
    <property type="protein sequence ID" value="KAF7418829.1"/>
    <property type="molecule type" value="Genomic_DNA"/>
</dbReference>
<name>A0A834NVQ5_VESGE</name>
<dbReference type="Proteomes" id="UP000617340">
    <property type="component" value="Unassembled WGS sequence"/>
</dbReference>
<keyword evidence="3" id="KW-1185">Reference proteome</keyword>
<evidence type="ECO:0000313" key="3">
    <source>
        <dbReference type="Proteomes" id="UP000617340"/>
    </source>
</evidence>
<dbReference type="AlphaFoldDB" id="A0A834NVQ5"/>
<feature type="region of interest" description="Disordered" evidence="1">
    <location>
        <begin position="44"/>
        <end position="75"/>
    </location>
</feature>
<protein>
    <submittedName>
        <fullName evidence="2">Uncharacterized protein</fullName>
    </submittedName>
</protein>
<organism evidence="2 3">
    <name type="scientific">Vespula germanica</name>
    <name type="common">German yellow jacket</name>
    <name type="synonym">Paravespula germanica</name>
    <dbReference type="NCBI Taxonomy" id="30212"/>
    <lineage>
        <taxon>Eukaryota</taxon>
        <taxon>Metazoa</taxon>
        <taxon>Ecdysozoa</taxon>
        <taxon>Arthropoda</taxon>
        <taxon>Hexapoda</taxon>
        <taxon>Insecta</taxon>
        <taxon>Pterygota</taxon>
        <taxon>Neoptera</taxon>
        <taxon>Endopterygota</taxon>
        <taxon>Hymenoptera</taxon>
        <taxon>Apocrita</taxon>
        <taxon>Aculeata</taxon>
        <taxon>Vespoidea</taxon>
        <taxon>Vespidae</taxon>
        <taxon>Vespinae</taxon>
        <taxon>Vespula</taxon>
    </lineage>
</organism>
<comment type="caution">
    <text evidence="2">The sequence shown here is derived from an EMBL/GenBank/DDBJ whole genome shotgun (WGS) entry which is preliminary data.</text>
</comment>
<evidence type="ECO:0000313" key="2">
    <source>
        <dbReference type="EMBL" id="KAF7418829.1"/>
    </source>
</evidence>
<evidence type="ECO:0000256" key="1">
    <source>
        <dbReference type="SAM" id="MobiDB-lite"/>
    </source>
</evidence>
<sequence length="105" mass="11336">MLLSRRPLKALFRFADTTRERPSVLRFTIHVREEEVEVVVREVKEEKREEGVGREEDGGGGDSSSCSRTSSCSSSCSCSCRCSSGGTVVSYYSNSGSVGVGIVSC</sequence>
<accession>A0A834NVQ5</accession>
<gene>
    <name evidence="2" type="ORF">HZH68_001482</name>
</gene>
<feature type="compositionally biased region" description="Basic and acidic residues" evidence="1">
    <location>
        <begin position="44"/>
        <end position="57"/>
    </location>
</feature>